<evidence type="ECO:0000313" key="4">
    <source>
        <dbReference type="EMBL" id="MEW9265837.1"/>
    </source>
</evidence>
<keyword evidence="2" id="KW-0732">Signal</keyword>
<dbReference type="InterPro" id="IPR029058">
    <property type="entry name" value="AB_hydrolase_fold"/>
</dbReference>
<comment type="caution">
    <text evidence="4">The sequence shown here is derived from an EMBL/GenBank/DDBJ whole genome shotgun (WGS) entry which is preliminary data.</text>
</comment>
<feature type="chain" id="PRO_5045139513" description="PET hydrolase/cutinase-like domain-containing protein" evidence="2">
    <location>
        <begin position="25"/>
        <end position="803"/>
    </location>
</feature>
<dbReference type="Pfam" id="PF12740">
    <property type="entry name" value="PETase"/>
    <property type="match status" value="1"/>
</dbReference>
<gene>
    <name evidence="4" type="ORF">AB1207_13850</name>
</gene>
<evidence type="ECO:0000256" key="2">
    <source>
        <dbReference type="SAM" id="SignalP"/>
    </source>
</evidence>
<evidence type="ECO:0000259" key="3">
    <source>
        <dbReference type="Pfam" id="PF12740"/>
    </source>
</evidence>
<keyword evidence="5" id="KW-1185">Reference proteome</keyword>
<proteinExistence type="predicted"/>
<feature type="domain" description="PET hydrolase/cutinase-like" evidence="3">
    <location>
        <begin position="235"/>
        <end position="378"/>
    </location>
</feature>
<evidence type="ECO:0000256" key="1">
    <source>
        <dbReference type="SAM" id="MobiDB-lite"/>
    </source>
</evidence>
<dbReference type="Gene3D" id="2.60.40.2030">
    <property type="match status" value="1"/>
</dbReference>
<organism evidence="4 5">
    <name type="scientific">Kineococcus endophyticus</name>
    <dbReference type="NCBI Taxonomy" id="1181883"/>
    <lineage>
        <taxon>Bacteria</taxon>
        <taxon>Bacillati</taxon>
        <taxon>Actinomycetota</taxon>
        <taxon>Actinomycetes</taxon>
        <taxon>Kineosporiales</taxon>
        <taxon>Kineosporiaceae</taxon>
        <taxon>Kineococcus</taxon>
    </lineage>
</organism>
<dbReference type="EMBL" id="JBFNQN010000009">
    <property type="protein sequence ID" value="MEW9265837.1"/>
    <property type="molecule type" value="Genomic_DNA"/>
</dbReference>
<dbReference type="InterPro" id="IPR041127">
    <property type="entry name" value="PET_hydrolase/cutinase-like"/>
</dbReference>
<feature type="signal peptide" evidence="2">
    <location>
        <begin position="1"/>
        <end position="24"/>
    </location>
</feature>
<dbReference type="InterPro" id="IPR038081">
    <property type="entry name" value="CalX-like_sf"/>
</dbReference>
<name>A0ABV3P885_9ACTN</name>
<dbReference type="SUPFAM" id="SSF141072">
    <property type="entry name" value="CalX-like"/>
    <property type="match status" value="1"/>
</dbReference>
<evidence type="ECO:0000313" key="5">
    <source>
        <dbReference type="Proteomes" id="UP001555826"/>
    </source>
</evidence>
<feature type="region of interest" description="Disordered" evidence="1">
    <location>
        <begin position="124"/>
        <end position="144"/>
    </location>
</feature>
<reference evidence="4 5" key="1">
    <citation type="submission" date="2024-07" db="EMBL/GenBank/DDBJ databases">
        <authorList>
            <person name="Thanompreechachai J."/>
            <person name="Duangmal K."/>
        </authorList>
    </citation>
    <scope>NUCLEOTIDE SEQUENCE [LARGE SCALE GENOMIC DNA]</scope>
    <source>
        <strain evidence="4 5">KCTC 19886</strain>
    </source>
</reference>
<dbReference type="Gene3D" id="3.40.50.1820">
    <property type="entry name" value="alpha/beta hydrolase"/>
    <property type="match status" value="1"/>
</dbReference>
<protein>
    <recommendedName>
        <fullName evidence="3">PET hydrolase/cutinase-like domain-containing protein</fullName>
    </recommendedName>
</protein>
<accession>A0ABV3P885</accession>
<sequence>MARGVTGGALTLAAALAFAPAAGAAPAVPAPVASGTTASAPWTVTPAGAGSWDVDLTLPGGVPVRAAQPQLVVDGVLLGTAREDSDRRTLTVQTSDPRVARARSVRLAWNGVVAGQEARVLKHAAAPAAAQPDPGSRTLADDPGAKGRYAVTRADYDLGDTAVRLPGLGGQAVEERAAVYLPKGATGPRPVVVFLHGRHQACYGGDGDQFDEGWPCSGGAKPVPSHLGYGQAAEALASQGYAVVSISADGINALDYQAEDGGAQARGELVLAHLDLLRAFTAGRGGVAGAPLKGRLDLSDVGLMGHSRGGEGVVRAALLNAERPDPYGIRAVMPLAPVDFARQTLPGAAMAVVLPYCDGDVSDQQGQHFYDDTRYAAKDDVLRTSLLVMGANHNFFNSEWTPGVSQAPSNDDWGVDDDPVCGSSSPQRLTAAEQRAVGAAYVSGFFRLNLGGEEQFRPLFDGTGGRAASAGRAVVHTEAQQPSSARTDLARLEGPSSSVTLASKSAFCVGAGEPVPGQAARCTSQDPYAGSLPHWTPAAFAPTVPATPLLHARWTVGQRKPVTVRVAPGAAAGVHQALTFRAAPARTLSTDLQVTLTDAKGRTASVPVSRYSTALTALPVLASPWSQDGQGAAKTWLRTVRIPLDAFPGVDLGTLASVSFTPLKPTANVFLSDVALDTPATGTGVVTTLPAVSIGDVQAVEADGTQELRMPLTLSHRSAVPVTVDVDTAAAALDGRIPAAWTRVTIPAGALTGSAVVPLTGDTVPEEQQARFTVTIATPRGAVVGDGFGTLTVFDDDAFGPQG</sequence>
<dbReference type="RefSeq" id="WP_367638970.1">
    <property type="nucleotide sequence ID" value="NZ_JBFNQN010000009.1"/>
</dbReference>
<dbReference type="Proteomes" id="UP001555826">
    <property type="component" value="Unassembled WGS sequence"/>
</dbReference>
<dbReference type="SUPFAM" id="SSF53474">
    <property type="entry name" value="alpha/beta-Hydrolases"/>
    <property type="match status" value="1"/>
</dbReference>